<proteinExistence type="predicted"/>
<evidence type="ECO:0008006" key="3">
    <source>
        <dbReference type="Google" id="ProtNLM"/>
    </source>
</evidence>
<comment type="caution">
    <text evidence="1">The sequence shown here is derived from an EMBL/GenBank/DDBJ whole genome shotgun (WGS) entry which is preliminary data.</text>
</comment>
<evidence type="ECO:0000313" key="1">
    <source>
        <dbReference type="EMBL" id="MDM5130064.1"/>
    </source>
</evidence>
<evidence type="ECO:0000313" key="2">
    <source>
        <dbReference type="Proteomes" id="UP001168109"/>
    </source>
</evidence>
<dbReference type="EMBL" id="JAOPLU010000001">
    <property type="protein sequence ID" value="MDM5130064.1"/>
    <property type="molecule type" value="Genomic_DNA"/>
</dbReference>
<name>A0ABT7Q7Z2_9GAMM</name>
<gene>
    <name evidence="1" type="ORF">OB962_03475</name>
</gene>
<dbReference type="Proteomes" id="UP001168109">
    <property type="component" value="Unassembled WGS sequence"/>
</dbReference>
<dbReference type="RefSeq" id="WP_290040936.1">
    <property type="nucleotide sequence ID" value="NZ_JAOPLU010000001.1"/>
</dbReference>
<keyword evidence="2" id="KW-1185">Reference proteome</keyword>
<accession>A0ABT7Q7Z2</accession>
<sequence length="62" mass="6949">MTKSIFSRAAHRADQIIASIADRFNGNAGRRRALKQRLHLAMLAAEQHHIVAARAAQHRHTV</sequence>
<protein>
    <recommendedName>
        <fullName evidence="3">Transposase</fullName>
    </recommendedName>
</protein>
<organism evidence="1 2">
    <name type="scientific">Aeromonas piscicola</name>
    <dbReference type="NCBI Taxonomy" id="600645"/>
    <lineage>
        <taxon>Bacteria</taxon>
        <taxon>Pseudomonadati</taxon>
        <taxon>Pseudomonadota</taxon>
        <taxon>Gammaproteobacteria</taxon>
        <taxon>Aeromonadales</taxon>
        <taxon>Aeromonadaceae</taxon>
        <taxon>Aeromonas</taxon>
    </lineage>
</organism>
<reference evidence="1" key="1">
    <citation type="submission" date="2024-05" db="EMBL/GenBank/DDBJ databases">
        <title>WGS of Aeromonas isolates.</title>
        <authorList>
            <person name="Lee H."/>
        </authorList>
    </citation>
    <scope>NUCLEOTIDE SEQUENCE</scope>
    <source>
        <strain evidence="1">LP308</strain>
    </source>
</reference>